<reference evidence="2 3" key="1">
    <citation type="submission" date="2019-11" db="EMBL/GenBank/DDBJ databases">
        <title>Isolation of a new High Light Tolerant Cyanobacteria.</title>
        <authorList>
            <person name="Dobson Z."/>
            <person name="Vaughn N."/>
            <person name="Vaughn M."/>
            <person name="Fromme P."/>
            <person name="Mazor Y."/>
        </authorList>
    </citation>
    <scope>NUCLEOTIDE SEQUENCE [LARGE SCALE GENOMIC DNA]</scope>
    <source>
        <strain evidence="2 3">0216</strain>
    </source>
</reference>
<keyword evidence="1" id="KW-1133">Transmembrane helix</keyword>
<dbReference type="InterPro" id="IPR047700">
    <property type="entry name" value="NrtS-like"/>
</dbReference>
<name>A0A844GYQ8_9CHRO</name>
<evidence type="ECO:0000256" key="1">
    <source>
        <dbReference type="SAM" id="Phobius"/>
    </source>
</evidence>
<dbReference type="Proteomes" id="UP000437131">
    <property type="component" value="Unassembled WGS sequence"/>
</dbReference>
<evidence type="ECO:0000313" key="3">
    <source>
        <dbReference type="Proteomes" id="UP000437131"/>
    </source>
</evidence>
<gene>
    <name evidence="2" type="ORF">GGC33_14815</name>
</gene>
<keyword evidence="1" id="KW-0472">Membrane</keyword>
<protein>
    <submittedName>
        <fullName evidence="2">Uncharacterized protein</fullName>
    </submittedName>
</protein>
<dbReference type="EMBL" id="WMIA01000023">
    <property type="protein sequence ID" value="MTF40192.1"/>
    <property type="molecule type" value="Genomic_DNA"/>
</dbReference>
<proteinExistence type="predicted"/>
<sequence length="81" mass="9230">MNNNVMDYLQSLFNPKYCQSALKVALFVGTMLFTINHGSALIQGEMTQQRWISGMLTYLIPYSVNIHGRWSSSRLKSPESN</sequence>
<feature type="transmembrane region" description="Helical" evidence="1">
    <location>
        <begin position="20"/>
        <end position="42"/>
    </location>
</feature>
<accession>A0A844GYQ8</accession>
<dbReference type="NCBIfam" id="NF038050">
    <property type="entry name" value="NrtS"/>
    <property type="match status" value="1"/>
</dbReference>
<keyword evidence="1" id="KW-0812">Transmembrane</keyword>
<organism evidence="2 3">
    <name type="scientific">Cyanobacterium aponinum 0216</name>
    <dbReference type="NCBI Taxonomy" id="2676140"/>
    <lineage>
        <taxon>Bacteria</taxon>
        <taxon>Bacillati</taxon>
        <taxon>Cyanobacteriota</taxon>
        <taxon>Cyanophyceae</taxon>
        <taxon>Oscillatoriophycideae</taxon>
        <taxon>Chroococcales</taxon>
        <taxon>Geminocystaceae</taxon>
        <taxon>Cyanobacterium</taxon>
    </lineage>
</organism>
<evidence type="ECO:0000313" key="2">
    <source>
        <dbReference type="EMBL" id="MTF40192.1"/>
    </source>
</evidence>
<comment type="caution">
    <text evidence="2">The sequence shown here is derived from an EMBL/GenBank/DDBJ whole genome shotgun (WGS) entry which is preliminary data.</text>
</comment>
<dbReference type="AlphaFoldDB" id="A0A844GYQ8"/>